<dbReference type="InterPro" id="IPR007845">
    <property type="entry name" value="HemS/ChuX_dom"/>
</dbReference>
<dbReference type="Pfam" id="PF05171">
    <property type="entry name" value="HemS"/>
    <property type="match status" value="2"/>
</dbReference>
<dbReference type="OrthoDB" id="316630at2"/>
<name>A0A3M0CL04_9PROT</name>
<dbReference type="RefSeq" id="WP_121938504.1">
    <property type="nucleotide sequence ID" value="NZ_REFR01000011.1"/>
</dbReference>
<keyword evidence="4" id="KW-1185">Reference proteome</keyword>
<dbReference type="InParanoid" id="A0A3M0CL04"/>
<dbReference type="Proteomes" id="UP000271227">
    <property type="component" value="Unassembled WGS sequence"/>
</dbReference>
<evidence type="ECO:0000313" key="4">
    <source>
        <dbReference type="Proteomes" id="UP000271227"/>
    </source>
</evidence>
<dbReference type="SUPFAM" id="SSF144064">
    <property type="entry name" value="Heme iron utilization protein-like"/>
    <property type="match status" value="1"/>
</dbReference>
<dbReference type="InterPro" id="IPR053733">
    <property type="entry name" value="Heme_Transport_Util_sf"/>
</dbReference>
<dbReference type="CDD" id="cd16830">
    <property type="entry name" value="HemS-like_N"/>
    <property type="match status" value="1"/>
</dbReference>
<comment type="caution">
    <text evidence="3">The sequence shown here is derived from an EMBL/GenBank/DDBJ whole genome shotgun (WGS) entry which is preliminary data.</text>
</comment>
<dbReference type="AlphaFoldDB" id="A0A3M0CL04"/>
<reference evidence="3 4" key="1">
    <citation type="submission" date="2018-10" db="EMBL/GenBank/DDBJ databases">
        <title>Genomic Encyclopedia of Archaeal and Bacterial Type Strains, Phase II (KMG-II): from individual species to whole genera.</title>
        <authorList>
            <person name="Goeker M."/>
        </authorList>
    </citation>
    <scope>NUCLEOTIDE SEQUENCE [LARGE SCALE GENOMIC DNA]</scope>
    <source>
        <strain evidence="3 4">DSM 25217</strain>
    </source>
</reference>
<protein>
    <submittedName>
        <fullName evidence="3">Putative hemin transport protein</fullName>
    </submittedName>
</protein>
<dbReference type="EMBL" id="REFR01000011">
    <property type="protein sequence ID" value="RMB07706.1"/>
    <property type="molecule type" value="Genomic_DNA"/>
</dbReference>
<sequence length="355" mass="39515">MGVQENIKTGDAAKLKARYDTYRADNPTVRIRNAAADMGVSEAALVATGIGHTATRLDADWGDIIKQFPKLGEILCITRGDHAVHEKVGKFANISIGPGHGLVVNRDIDLRLFLSHWHHCFAVSEETKQGARRSIQFFDIDGTAVHKVYMRDGSDVEAYDALVDRFTSSDQSPDFSAIPHPPKKADRPDGDIDREGLHAHWAALKDTHDFIELLRDFEVGRQQAFRLVGEDMAYRIPVAAFETALTEAATAKLPIMIFVGNRGCIQIHTDPIERVVRANGWLNILDRGFNLHLEDSAAVEAWVVRKPTRDGIVTSIELFDTQGREILYMFGERKPGVPELEGWRDLVAGLDRLDG</sequence>
<evidence type="ECO:0000259" key="2">
    <source>
        <dbReference type="Pfam" id="PF05171"/>
    </source>
</evidence>
<feature type="domain" description="Haemin-degrading HemS/ChuX" evidence="2">
    <location>
        <begin position="39"/>
        <end position="166"/>
    </location>
</feature>
<dbReference type="CDD" id="cd16831">
    <property type="entry name" value="HemS-like_C"/>
    <property type="match status" value="1"/>
</dbReference>
<feature type="domain" description="Haemin-degrading HemS/ChuX" evidence="2">
    <location>
        <begin position="219"/>
        <end position="350"/>
    </location>
</feature>
<accession>A0A3M0CL04</accession>
<evidence type="ECO:0000256" key="1">
    <source>
        <dbReference type="SAM" id="MobiDB-lite"/>
    </source>
</evidence>
<organism evidence="3 4">
    <name type="scientific">Eilatimonas milleporae</name>
    <dbReference type="NCBI Taxonomy" id="911205"/>
    <lineage>
        <taxon>Bacteria</taxon>
        <taxon>Pseudomonadati</taxon>
        <taxon>Pseudomonadota</taxon>
        <taxon>Alphaproteobacteria</taxon>
        <taxon>Kordiimonadales</taxon>
        <taxon>Kordiimonadaceae</taxon>
        <taxon>Eilatimonas</taxon>
    </lineage>
</organism>
<proteinExistence type="predicted"/>
<feature type="region of interest" description="Disordered" evidence="1">
    <location>
        <begin position="169"/>
        <end position="188"/>
    </location>
</feature>
<gene>
    <name evidence="3" type="ORF">BXY39_1794</name>
</gene>
<dbReference type="Gene3D" id="3.40.1570.10">
    <property type="entry name" value="HemS/ChuS/ChuX like domains"/>
    <property type="match status" value="2"/>
</dbReference>
<dbReference type="GO" id="GO:0006826">
    <property type="term" value="P:iron ion transport"/>
    <property type="evidence" value="ECO:0007669"/>
    <property type="project" value="InterPro"/>
</dbReference>
<evidence type="ECO:0000313" key="3">
    <source>
        <dbReference type="EMBL" id="RMB07706.1"/>
    </source>
</evidence>